<name>A0AAN7P1S8_MYCAM</name>
<reference evidence="1 2" key="1">
    <citation type="journal article" date="2023" name="J. Hered.">
        <title>Chromosome-level genome of the wood stork (Mycteria americana) provides insight into avian chromosome evolution.</title>
        <authorList>
            <person name="Flamio R. Jr."/>
            <person name="Ramstad K.M."/>
        </authorList>
    </citation>
    <scope>NUCLEOTIDE SEQUENCE [LARGE SCALE GENOMIC DNA]</scope>
    <source>
        <strain evidence="1">JAX WOST 10</strain>
    </source>
</reference>
<dbReference type="AlphaFoldDB" id="A0AAN7P1S8"/>
<organism evidence="1 2">
    <name type="scientific">Mycteria americana</name>
    <name type="common">Wood stork</name>
    <dbReference type="NCBI Taxonomy" id="33587"/>
    <lineage>
        <taxon>Eukaryota</taxon>
        <taxon>Metazoa</taxon>
        <taxon>Chordata</taxon>
        <taxon>Craniata</taxon>
        <taxon>Vertebrata</taxon>
        <taxon>Euteleostomi</taxon>
        <taxon>Archelosauria</taxon>
        <taxon>Archosauria</taxon>
        <taxon>Dinosauria</taxon>
        <taxon>Saurischia</taxon>
        <taxon>Theropoda</taxon>
        <taxon>Coelurosauria</taxon>
        <taxon>Aves</taxon>
        <taxon>Neognathae</taxon>
        <taxon>Neoaves</taxon>
        <taxon>Aequornithes</taxon>
        <taxon>Ciconiiformes</taxon>
        <taxon>Ciconiidae</taxon>
        <taxon>Mycteria</taxon>
    </lineage>
</organism>
<dbReference type="EMBL" id="JAUNZN010000006">
    <property type="protein sequence ID" value="KAK4820223.1"/>
    <property type="molecule type" value="Genomic_DNA"/>
</dbReference>
<dbReference type="Proteomes" id="UP001333110">
    <property type="component" value="Unassembled WGS sequence"/>
</dbReference>
<accession>A0AAN7P1S8</accession>
<comment type="caution">
    <text evidence="1">The sequence shown here is derived from an EMBL/GenBank/DDBJ whole genome shotgun (WGS) entry which is preliminary data.</text>
</comment>
<feature type="non-terminal residue" evidence="1">
    <location>
        <position position="85"/>
    </location>
</feature>
<evidence type="ECO:0000313" key="2">
    <source>
        <dbReference type="Proteomes" id="UP001333110"/>
    </source>
</evidence>
<gene>
    <name evidence="1" type="ORF">QYF61_021728</name>
</gene>
<protein>
    <submittedName>
        <fullName evidence="1">Uncharacterized protein</fullName>
    </submittedName>
</protein>
<evidence type="ECO:0000313" key="1">
    <source>
        <dbReference type="EMBL" id="KAK4820223.1"/>
    </source>
</evidence>
<proteinExistence type="predicted"/>
<sequence length="85" mass="9293">MSRQLLQENAVGNRVKGFTEVQAVPVLDNTFGKEIFPNIQSKPPLAQLEAISSCFMACHLGEETDTHLATTSFQVKCLVKALGMI</sequence>
<keyword evidence="2" id="KW-1185">Reference proteome</keyword>